<sequence length="269" mass="29330">MSHENIPRHTSIVLPAPPPTSRPFFSSSSASSSSSSSSSSSYSWATPSRLQQYRVEEGDILWLKKKADMDKGSIFHSQHSSNPYNHPAVVVKGPEESGDTVEICCLTSFDVTSLEQKFSGRLLERMREVYLPLDEAPAHPDSTHLRLEAGPPLLKRSYVETTTVYRIELANLGPCGSRRVSAASMSLIAKHQKTVGVVRAWIKPQLPTPPPSPRKSSPPPRLSPPLSSVSWTLQSHSSGIKRDRSSSPPIDGPCKVAKTAPASWASLLK</sequence>
<comment type="caution">
    <text evidence="2">The sequence shown here is derived from an EMBL/GenBank/DDBJ whole genome shotgun (WGS) entry which is preliminary data.</text>
</comment>
<proteinExistence type="predicted"/>
<dbReference type="Proteomes" id="UP000308768">
    <property type="component" value="Unassembled WGS sequence"/>
</dbReference>
<evidence type="ECO:0000313" key="3">
    <source>
        <dbReference type="Proteomes" id="UP000308768"/>
    </source>
</evidence>
<gene>
    <name evidence="2" type="ORF">B0A49_02797</name>
</gene>
<dbReference type="PANTHER" id="PTHR37048">
    <property type="entry name" value="QUESTIONABLE PROTEIN"/>
    <property type="match status" value="1"/>
</dbReference>
<dbReference type="PANTHER" id="PTHR37048:SF2">
    <property type="entry name" value="QUESTIONABLE PROTEIN"/>
    <property type="match status" value="1"/>
</dbReference>
<feature type="compositionally biased region" description="Low complexity" evidence="1">
    <location>
        <begin position="26"/>
        <end position="43"/>
    </location>
</feature>
<accession>A0A4U0XTU1</accession>
<feature type="region of interest" description="Disordered" evidence="1">
    <location>
        <begin position="201"/>
        <end position="269"/>
    </location>
</feature>
<keyword evidence="3" id="KW-1185">Reference proteome</keyword>
<name>A0A4U0XTU1_9PEZI</name>
<feature type="compositionally biased region" description="Pro residues" evidence="1">
    <location>
        <begin position="206"/>
        <end position="223"/>
    </location>
</feature>
<dbReference type="EMBL" id="NAJN01000111">
    <property type="protein sequence ID" value="TKA79158.1"/>
    <property type="molecule type" value="Genomic_DNA"/>
</dbReference>
<reference evidence="2 3" key="1">
    <citation type="submission" date="2017-03" db="EMBL/GenBank/DDBJ databases">
        <title>Genomes of endolithic fungi from Antarctica.</title>
        <authorList>
            <person name="Coleine C."/>
            <person name="Masonjones S."/>
            <person name="Stajich J.E."/>
        </authorList>
    </citation>
    <scope>NUCLEOTIDE SEQUENCE [LARGE SCALE GENOMIC DNA]</scope>
    <source>
        <strain evidence="2 3">CCFEE 5187</strain>
    </source>
</reference>
<evidence type="ECO:0000256" key="1">
    <source>
        <dbReference type="SAM" id="MobiDB-lite"/>
    </source>
</evidence>
<dbReference type="AlphaFoldDB" id="A0A4U0XTU1"/>
<protein>
    <submittedName>
        <fullName evidence="2">Uncharacterized protein</fullName>
    </submittedName>
</protein>
<organism evidence="2 3">
    <name type="scientific">Cryomyces minteri</name>
    <dbReference type="NCBI Taxonomy" id="331657"/>
    <lineage>
        <taxon>Eukaryota</taxon>
        <taxon>Fungi</taxon>
        <taxon>Dikarya</taxon>
        <taxon>Ascomycota</taxon>
        <taxon>Pezizomycotina</taxon>
        <taxon>Dothideomycetes</taxon>
        <taxon>Dothideomycetes incertae sedis</taxon>
        <taxon>Cryomyces</taxon>
    </lineage>
</organism>
<feature type="region of interest" description="Disordered" evidence="1">
    <location>
        <begin position="1"/>
        <end position="44"/>
    </location>
</feature>
<evidence type="ECO:0000313" key="2">
    <source>
        <dbReference type="EMBL" id="TKA79158.1"/>
    </source>
</evidence>